<dbReference type="InterPro" id="IPR008889">
    <property type="entry name" value="VQ"/>
</dbReference>
<dbReference type="PANTHER" id="PTHR33143">
    <property type="entry name" value="F16F4.1 PROTEIN-RELATED"/>
    <property type="match status" value="1"/>
</dbReference>
<evidence type="ECO:0000256" key="1">
    <source>
        <dbReference type="SAM" id="MobiDB-lite"/>
    </source>
</evidence>
<dbReference type="InterPro" id="IPR039607">
    <property type="entry name" value="VQ_8/17/18/20/21/25"/>
</dbReference>
<accession>V4LC90</accession>
<dbReference type="Pfam" id="PF05678">
    <property type="entry name" value="VQ"/>
    <property type="match status" value="1"/>
</dbReference>
<evidence type="ECO:0000259" key="2">
    <source>
        <dbReference type="Pfam" id="PF05678"/>
    </source>
</evidence>
<dbReference type="OrthoDB" id="1518325at2759"/>
<reference evidence="3 4" key="1">
    <citation type="journal article" date="2013" name="Front. Plant Sci.">
        <title>The Reference Genome of the Halophytic Plant Eutrema salsugineum.</title>
        <authorList>
            <person name="Yang R."/>
            <person name="Jarvis D.E."/>
            <person name="Chen H."/>
            <person name="Beilstein M.A."/>
            <person name="Grimwood J."/>
            <person name="Jenkins J."/>
            <person name="Shu S."/>
            <person name="Prochnik S."/>
            <person name="Xin M."/>
            <person name="Ma C."/>
            <person name="Schmutz J."/>
            <person name="Wing R.A."/>
            <person name="Mitchell-Olds T."/>
            <person name="Schumaker K.S."/>
            <person name="Wang X."/>
        </authorList>
    </citation>
    <scope>NUCLEOTIDE SEQUENCE [LARGE SCALE GENOMIC DNA]</scope>
</reference>
<dbReference type="eggNOG" id="ENOG502S2J0">
    <property type="taxonomic scope" value="Eukaryota"/>
</dbReference>
<proteinExistence type="predicted"/>
<evidence type="ECO:0000313" key="3">
    <source>
        <dbReference type="EMBL" id="ESQ48030.1"/>
    </source>
</evidence>
<dbReference type="AlphaFoldDB" id="V4LC90"/>
<dbReference type="GO" id="GO:0002758">
    <property type="term" value="P:innate immune response-activating signaling pathway"/>
    <property type="evidence" value="ECO:0007669"/>
    <property type="project" value="EnsemblPlants"/>
</dbReference>
<dbReference type="Gramene" id="ESQ48030">
    <property type="protein sequence ID" value="ESQ48030"/>
    <property type="gene ID" value="EUTSA_v10021464mg"/>
</dbReference>
<evidence type="ECO:0000313" key="4">
    <source>
        <dbReference type="Proteomes" id="UP000030689"/>
    </source>
</evidence>
<feature type="domain" description="VQ" evidence="2">
    <location>
        <begin position="74"/>
        <end position="98"/>
    </location>
</feature>
<sequence>MDPSEYFAGGNPSDQQNQKRQLQICGPRPSPLSVHKDSHKIKKPPKHPAPPPQHHHRDQAPPYAAREPVVIYAVSPKVVHTTASDFMNVVQRLTGISSGVFLESGSGGDVSPAARLAATENASPRGGKEPAAKDETVEIATAMEEAAEFGGYAPGILSPSPAMLPTASAGIFSPMIHQGGMFSPAIPPGLFSPAGLMSPFVMYSPGYASLAASPTFAEVFNHIWDL</sequence>
<dbReference type="GO" id="GO:0005634">
    <property type="term" value="C:nucleus"/>
    <property type="evidence" value="ECO:0007669"/>
    <property type="project" value="EnsemblPlants"/>
</dbReference>
<dbReference type="STRING" id="72664.V4LC90"/>
<organism evidence="3 4">
    <name type="scientific">Eutrema salsugineum</name>
    <name type="common">Saltwater cress</name>
    <name type="synonym">Sisymbrium salsugineum</name>
    <dbReference type="NCBI Taxonomy" id="72664"/>
    <lineage>
        <taxon>Eukaryota</taxon>
        <taxon>Viridiplantae</taxon>
        <taxon>Streptophyta</taxon>
        <taxon>Embryophyta</taxon>
        <taxon>Tracheophyta</taxon>
        <taxon>Spermatophyta</taxon>
        <taxon>Magnoliopsida</taxon>
        <taxon>eudicotyledons</taxon>
        <taxon>Gunneridae</taxon>
        <taxon>Pentapetalae</taxon>
        <taxon>rosids</taxon>
        <taxon>malvids</taxon>
        <taxon>Brassicales</taxon>
        <taxon>Brassicaceae</taxon>
        <taxon>Eutremeae</taxon>
        <taxon>Eutrema</taxon>
    </lineage>
</organism>
<name>V4LC90_EUTSA</name>
<dbReference type="KEGG" id="eus:EUTSA_v10021464mg"/>
<dbReference type="EMBL" id="KI517408">
    <property type="protein sequence ID" value="ESQ48030.1"/>
    <property type="molecule type" value="Genomic_DNA"/>
</dbReference>
<dbReference type="OMA" id="DNDVKLM"/>
<dbReference type="PANTHER" id="PTHR33143:SF50">
    <property type="entry name" value="PROTEIN MKS1"/>
    <property type="match status" value="1"/>
</dbReference>
<feature type="region of interest" description="Disordered" evidence="1">
    <location>
        <begin position="1"/>
        <end position="61"/>
    </location>
</feature>
<keyword evidence="4" id="KW-1185">Reference proteome</keyword>
<protein>
    <recommendedName>
        <fullName evidence="2">VQ domain-containing protein</fullName>
    </recommendedName>
</protein>
<gene>
    <name evidence="3" type="ORF">EUTSA_v10021464mg</name>
</gene>
<feature type="compositionally biased region" description="Polar residues" evidence="1">
    <location>
        <begin position="12"/>
        <end position="21"/>
    </location>
</feature>
<feature type="compositionally biased region" description="Basic residues" evidence="1">
    <location>
        <begin position="37"/>
        <end position="46"/>
    </location>
</feature>
<dbReference type="Proteomes" id="UP000030689">
    <property type="component" value="Unassembled WGS sequence"/>
</dbReference>